<comment type="subcellular location">
    <subcellularLocation>
        <location evidence="1">Mitochondrion membrane</location>
    </subcellularLocation>
</comment>
<keyword evidence="2 7" id="KW-0812">Transmembrane</keyword>
<feature type="transmembrane region" description="Helical" evidence="7">
    <location>
        <begin position="35"/>
        <end position="54"/>
    </location>
</feature>
<accession>A0ABY8EPS0</accession>
<evidence type="ECO:0000256" key="4">
    <source>
        <dbReference type="ARBA" id="ARBA00023128"/>
    </source>
</evidence>
<dbReference type="EMBL" id="CP046234">
    <property type="protein sequence ID" value="WFD46415.1"/>
    <property type="molecule type" value="Genomic_DNA"/>
</dbReference>
<feature type="transmembrane region" description="Helical" evidence="7">
    <location>
        <begin position="66"/>
        <end position="87"/>
    </location>
</feature>
<evidence type="ECO:0000313" key="9">
    <source>
        <dbReference type="EMBL" id="WFD46415.1"/>
    </source>
</evidence>
<dbReference type="PANTHER" id="PTHR12297">
    <property type="entry name" value="HYPOXIA-INDUCBILE GENE 1 HIG1 -RELATED"/>
    <property type="match status" value="1"/>
</dbReference>
<feature type="compositionally biased region" description="Basic and acidic residues" evidence="6">
    <location>
        <begin position="198"/>
        <end position="208"/>
    </location>
</feature>
<feature type="region of interest" description="Disordered" evidence="6">
    <location>
        <begin position="153"/>
        <end position="208"/>
    </location>
</feature>
<dbReference type="InterPro" id="IPR007667">
    <property type="entry name" value="Hypoxia_induced_domain"/>
</dbReference>
<evidence type="ECO:0000313" key="10">
    <source>
        <dbReference type="Proteomes" id="UP000818624"/>
    </source>
</evidence>
<keyword evidence="4" id="KW-0496">Mitochondrion</keyword>
<dbReference type="InterPro" id="IPR050355">
    <property type="entry name" value="RCF1"/>
</dbReference>
<evidence type="ECO:0000256" key="3">
    <source>
        <dbReference type="ARBA" id="ARBA00022989"/>
    </source>
</evidence>
<dbReference type="Proteomes" id="UP000818624">
    <property type="component" value="Chromosome 1"/>
</dbReference>
<evidence type="ECO:0000259" key="8">
    <source>
        <dbReference type="PROSITE" id="PS51503"/>
    </source>
</evidence>
<proteinExistence type="predicted"/>
<gene>
    <name evidence="9" type="primary">RCF1</name>
    <name evidence="9" type="ORF">GLX27_001048</name>
</gene>
<evidence type="ECO:0000256" key="2">
    <source>
        <dbReference type="ARBA" id="ARBA00022692"/>
    </source>
</evidence>
<evidence type="ECO:0000256" key="7">
    <source>
        <dbReference type="SAM" id="Phobius"/>
    </source>
</evidence>
<sequence>MSTDNRDDDPFLPTSIEDEETMGEKFMRKMKNDPLVPIGCLLTTVALTYASIQLRKGNRHLFQRALRYRVLFQTLTVGAAGVGLLMFEAPKTKVLPPNEDGTPGKVQYWNQDKIDQRETESKVDWAKRYREAHARDERENAAIQRMIEEELRAREEQARLQPPPLPPHVPVEPVSQDAPIPEVEQPGQHDPPVPPRIGQDKRRFTFRT</sequence>
<keyword evidence="10" id="KW-1185">Reference proteome</keyword>
<evidence type="ECO:0000256" key="1">
    <source>
        <dbReference type="ARBA" id="ARBA00004325"/>
    </source>
</evidence>
<name>A0ABY8EPS0_MALFU</name>
<dbReference type="PANTHER" id="PTHR12297:SF3">
    <property type="entry name" value="HIG1 DOMAIN FAMILY MEMBER 1A"/>
    <property type="match status" value="1"/>
</dbReference>
<dbReference type="PROSITE" id="PS51503">
    <property type="entry name" value="HIG1"/>
    <property type="match status" value="1"/>
</dbReference>
<dbReference type="Gene3D" id="6.10.140.1320">
    <property type="match status" value="1"/>
</dbReference>
<organism evidence="9 10">
    <name type="scientific">Malassezia furfur</name>
    <name type="common">Pityriasis versicolor infection agent</name>
    <name type="synonym">Pityrosporum furfur</name>
    <dbReference type="NCBI Taxonomy" id="55194"/>
    <lineage>
        <taxon>Eukaryota</taxon>
        <taxon>Fungi</taxon>
        <taxon>Dikarya</taxon>
        <taxon>Basidiomycota</taxon>
        <taxon>Ustilaginomycotina</taxon>
        <taxon>Malasseziomycetes</taxon>
        <taxon>Malasseziales</taxon>
        <taxon>Malasseziaceae</taxon>
        <taxon>Malassezia</taxon>
    </lineage>
</organism>
<keyword evidence="3 7" id="KW-1133">Transmembrane helix</keyword>
<keyword evidence="5 7" id="KW-0472">Membrane</keyword>
<dbReference type="Pfam" id="PF04588">
    <property type="entry name" value="HIG_1_N"/>
    <property type="match status" value="1"/>
</dbReference>
<reference evidence="9 10" key="1">
    <citation type="journal article" date="2020" name="Elife">
        <title>Loss of centromere function drives karyotype evolution in closely related Malassezia species.</title>
        <authorList>
            <person name="Sankaranarayanan S.R."/>
            <person name="Ianiri G."/>
            <person name="Coelho M.A."/>
            <person name="Reza M.H."/>
            <person name="Thimmappa B.C."/>
            <person name="Ganguly P."/>
            <person name="Vadnala R.N."/>
            <person name="Sun S."/>
            <person name="Siddharthan R."/>
            <person name="Tellgren-Roth C."/>
            <person name="Dawson T.L."/>
            <person name="Heitman J."/>
            <person name="Sanyal K."/>
        </authorList>
    </citation>
    <scope>NUCLEOTIDE SEQUENCE [LARGE SCALE GENOMIC DNA]</scope>
    <source>
        <strain evidence="9">CBS14141</strain>
    </source>
</reference>
<feature type="domain" description="HIG1" evidence="8">
    <location>
        <begin position="7"/>
        <end position="98"/>
    </location>
</feature>
<feature type="compositionally biased region" description="Pro residues" evidence="6">
    <location>
        <begin position="161"/>
        <end position="170"/>
    </location>
</feature>
<protein>
    <submittedName>
        <fullName evidence="9">Respiratory supercomplex factor 1, mitochondrial</fullName>
    </submittedName>
</protein>
<evidence type="ECO:0000256" key="5">
    <source>
        <dbReference type="ARBA" id="ARBA00023136"/>
    </source>
</evidence>
<evidence type="ECO:0000256" key="6">
    <source>
        <dbReference type="SAM" id="MobiDB-lite"/>
    </source>
</evidence>